<feature type="compositionally biased region" description="Polar residues" evidence="1">
    <location>
        <begin position="1"/>
        <end position="22"/>
    </location>
</feature>
<protein>
    <submittedName>
        <fullName evidence="2">Uncharacterized protein</fullName>
    </submittedName>
</protein>
<evidence type="ECO:0000313" key="2">
    <source>
        <dbReference type="EMBL" id="OGN15539.1"/>
    </source>
</evidence>
<evidence type="ECO:0000313" key="3">
    <source>
        <dbReference type="Proteomes" id="UP000176581"/>
    </source>
</evidence>
<dbReference type="EMBL" id="MGJV01000008">
    <property type="protein sequence ID" value="OGN15539.1"/>
    <property type="molecule type" value="Genomic_DNA"/>
</dbReference>
<evidence type="ECO:0000256" key="1">
    <source>
        <dbReference type="SAM" id="MobiDB-lite"/>
    </source>
</evidence>
<comment type="caution">
    <text evidence="2">The sequence shown here is derived from an EMBL/GenBank/DDBJ whole genome shotgun (WGS) entry which is preliminary data.</text>
</comment>
<name>A0A1F8FT58_9BACT</name>
<feature type="region of interest" description="Disordered" evidence="1">
    <location>
        <begin position="1"/>
        <end position="29"/>
    </location>
</feature>
<dbReference type="AlphaFoldDB" id="A0A1F8FT58"/>
<organism evidence="2 3">
    <name type="scientific">Candidatus Yanofskybacteria bacterium RIFCSPHIGHO2_02_FULL_43_22</name>
    <dbReference type="NCBI Taxonomy" id="1802681"/>
    <lineage>
        <taxon>Bacteria</taxon>
        <taxon>Candidatus Yanofskyibacteriota</taxon>
    </lineage>
</organism>
<sequence>MSETSQKQTEANKNNAQQSTGPKTDEGKAVSRYNALKHGLLSKEVLLGGEDEKDLLELGKRLRSELAPANELEQILVDRIVANTWRLRRAMLIETAMIKVDCDGGENDIMPTKRSIGEAFIHDFANSDSYTKFTRYETNIERGIYKALHELQRLQGARNGEKVLPPVAIDLDV</sequence>
<dbReference type="Proteomes" id="UP000176581">
    <property type="component" value="Unassembled WGS sequence"/>
</dbReference>
<accession>A0A1F8FT58</accession>
<proteinExistence type="predicted"/>
<reference evidence="2 3" key="1">
    <citation type="journal article" date="2016" name="Nat. Commun.">
        <title>Thousands of microbial genomes shed light on interconnected biogeochemical processes in an aquifer system.</title>
        <authorList>
            <person name="Anantharaman K."/>
            <person name="Brown C.T."/>
            <person name="Hug L.A."/>
            <person name="Sharon I."/>
            <person name="Castelle C.J."/>
            <person name="Probst A.J."/>
            <person name="Thomas B.C."/>
            <person name="Singh A."/>
            <person name="Wilkins M.J."/>
            <person name="Karaoz U."/>
            <person name="Brodie E.L."/>
            <person name="Williams K.H."/>
            <person name="Hubbard S.S."/>
            <person name="Banfield J.F."/>
        </authorList>
    </citation>
    <scope>NUCLEOTIDE SEQUENCE [LARGE SCALE GENOMIC DNA]</scope>
</reference>
<gene>
    <name evidence="2" type="ORF">A3J47_00220</name>
</gene>